<dbReference type="AlphaFoldDB" id="A0ABD3QHF5"/>
<organism evidence="2 3">
    <name type="scientific">Stephanodiscus triporus</name>
    <dbReference type="NCBI Taxonomy" id="2934178"/>
    <lineage>
        <taxon>Eukaryota</taxon>
        <taxon>Sar</taxon>
        <taxon>Stramenopiles</taxon>
        <taxon>Ochrophyta</taxon>
        <taxon>Bacillariophyta</taxon>
        <taxon>Coscinodiscophyceae</taxon>
        <taxon>Thalassiosirophycidae</taxon>
        <taxon>Stephanodiscales</taxon>
        <taxon>Stephanodiscaceae</taxon>
        <taxon>Stephanodiscus</taxon>
    </lineage>
</organism>
<evidence type="ECO:0000256" key="1">
    <source>
        <dbReference type="SAM" id="SignalP"/>
    </source>
</evidence>
<accession>A0ABD3QHF5</accession>
<name>A0ABD3QHF5_9STRA</name>
<comment type="caution">
    <text evidence="2">The sequence shown here is derived from an EMBL/GenBank/DDBJ whole genome shotgun (WGS) entry which is preliminary data.</text>
</comment>
<dbReference type="EMBL" id="JALLAZ020000252">
    <property type="protein sequence ID" value="KAL3799487.1"/>
    <property type="molecule type" value="Genomic_DNA"/>
</dbReference>
<keyword evidence="1" id="KW-0732">Signal</keyword>
<proteinExistence type="predicted"/>
<dbReference type="Proteomes" id="UP001530315">
    <property type="component" value="Unassembled WGS sequence"/>
</dbReference>
<evidence type="ECO:0000313" key="2">
    <source>
        <dbReference type="EMBL" id="KAL3799487.1"/>
    </source>
</evidence>
<feature type="signal peptide" evidence="1">
    <location>
        <begin position="1"/>
        <end position="29"/>
    </location>
</feature>
<keyword evidence="3" id="KW-1185">Reference proteome</keyword>
<sequence>MNYYYSTASEKSTCIILALFALTTSPTSAASVSSAASAFDSTTIIKRAHPAIHLPSMSSSTGVKQGGYNDARGRNASRYYYSDGNDDDGEAAFDDEFELIHLLPPELAALIDSASAKSSPPAAAPTIASIGRYYPTYTDGKSCSIKSYWEFNSWEVYYDTLDECCDKAFSWDYDACMNGK</sequence>
<gene>
    <name evidence="2" type="ORF">ACHAW5_009321</name>
</gene>
<evidence type="ECO:0000313" key="3">
    <source>
        <dbReference type="Proteomes" id="UP001530315"/>
    </source>
</evidence>
<reference evidence="2 3" key="1">
    <citation type="submission" date="2024-10" db="EMBL/GenBank/DDBJ databases">
        <title>Updated reference genomes for cyclostephanoid diatoms.</title>
        <authorList>
            <person name="Roberts W.R."/>
            <person name="Alverson A.J."/>
        </authorList>
    </citation>
    <scope>NUCLEOTIDE SEQUENCE [LARGE SCALE GENOMIC DNA]</scope>
    <source>
        <strain evidence="2 3">AJA276-08</strain>
    </source>
</reference>
<protein>
    <submittedName>
        <fullName evidence="2">Uncharacterized protein</fullName>
    </submittedName>
</protein>
<feature type="chain" id="PRO_5044804946" evidence="1">
    <location>
        <begin position="30"/>
        <end position="180"/>
    </location>
</feature>